<organism evidence="2 3">
    <name type="scientific">Pseudoalteromonas xiamenensis</name>
    <dbReference type="NCBI Taxonomy" id="882626"/>
    <lineage>
        <taxon>Bacteria</taxon>
        <taxon>Pseudomonadati</taxon>
        <taxon>Pseudomonadota</taxon>
        <taxon>Gammaproteobacteria</taxon>
        <taxon>Alteromonadales</taxon>
        <taxon>Pseudoalteromonadaceae</taxon>
        <taxon>Pseudoalteromonas</taxon>
    </lineage>
</organism>
<sequence>MNFTEQEKQTIEAAKSNLKKANVIRIIAVSVMFIALTLYALNVLPQQTLLAALVVIGVVALLAPNLGFGPKYDELVLILQKKLEETERH</sequence>
<keyword evidence="1" id="KW-1133">Transmembrane helix</keyword>
<dbReference type="RefSeq" id="WP_208843207.1">
    <property type="nucleotide sequence ID" value="NZ_CP072133.1"/>
</dbReference>
<evidence type="ECO:0000256" key="1">
    <source>
        <dbReference type="SAM" id="Phobius"/>
    </source>
</evidence>
<evidence type="ECO:0000313" key="2">
    <source>
        <dbReference type="EMBL" id="QTH71581.1"/>
    </source>
</evidence>
<keyword evidence="1" id="KW-0812">Transmembrane</keyword>
<keyword evidence="3" id="KW-1185">Reference proteome</keyword>
<feature type="transmembrane region" description="Helical" evidence="1">
    <location>
        <begin position="21"/>
        <end position="41"/>
    </location>
</feature>
<evidence type="ECO:0000313" key="3">
    <source>
        <dbReference type="Proteomes" id="UP000664904"/>
    </source>
</evidence>
<dbReference type="Proteomes" id="UP000664904">
    <property type="component" value="Chromosome"/>
</dbReference>
<feature type="transmembrane region" description="Helical" evidence="1">
    <location>
        <begin position="47"/>
        <end position="68"/>
    </location>
</feature>
<gene>
    <name evidence="2" type="ORF">J5O05_00965</name>
</gene>
<dbReference type="KEGG" id="pxi:J5O05_00965"/>
<dbReference type="EMBL" id="CP072133">
    <property type="protein sequence ID" value="QTH71581.1"/>
    <property type="molecule type" value="Genomic_DNA"/>
</dbReference>
<dbReference type="AlphaFoldDB" id="A0A975DGS6"/>
<keyword evidence="1" id="KW-0472">Membrane</keyword>
<protein>
    <submittedName>
        <fullName evidence="2">Uncharacterized protein</fullName>
    </submittedName>
</protein>
<proteinExistence type="predicted"/>
<accession>A0A975DGS6</accession>
<name>A0A975DGS6_9GAMM</name>
<reference evidence="2" key="1">
    <citation type="submission" date="2021-03" db="EMBL/GenBank/DDBJ databases">
        <title>Complete Genome of Pseudoalteromonas xiamenensis STKMTI.2, a new potential marine bacterium producing anti-Vibrio compounds.</title>
        <authorList>
            <person name="Handayani D.P."/>
            <person name="Isnansetyo A."/>
            <person name="Istiqomah I."/>
            <person name="Jumina J."/>
        </authorList>
    </citation>
    <scope>NUCLEOTIDE SEQUENCE</scope>
    <source>
        <strain evidence="2">STKMTI.2</strain>
    </source>
</reference>